<organism evidence="2 3">
    <name type="scientific">Rattus norvegicus</name>
    <name type="common">Rat</name>
    <dbReference type="NCBI Taxonomy" id="10116"/>
    <lineage>
        <taxon>Eukaryota</taxon>
        <taxon>Metazoa</taxon>
        <taxon>Chordata</taxon>
        <taxon>Craniata</taxon>
        <taxon>Vertebrata</taxon>
        <taxon>Euteleostomi</taxon>
        <taxon>Mammalia</taxon>
        <taxon>Eutheria</taxon>
        <taxon>Euarchontoglires</taxon>
        <taxon>Glires</taxon>
        <taxon>Rodentia</taxon>
        <taxon>Myomorpha</taxon>
        <taxon>Muroidea</taxon>
        <taxon>Muridae</taxon>
        <taxon>Murinae</taxon>
        <taxon>Rattus</taxon>
    </lineage>
</organism>
<dbReference type="Proteomes" id="UP000234681">
    <property type="component" value="Chromosome 1"/>
</dbReference>
<dbReference type="AlphaFoldDB" id="A6I0Q5"/>
<protein>
    <submittedName>
        <fullName evidence="2">RCG48190</fullName>
    </submittedName>
</protein>
<evidence type="ECO:0000313" key="3">
    <source>
        <dbReference type="Proteomes" id="UP000234681"/>
    </source>
</evidence>
<name>A6I0Q5_RAT</name>
<sequence>MGPEHNYGRELPPLQNSSEELGRTPAHIVRISRTLKLARCRGAWVHGPSADGCEKPTPFCGCCCLLTVKNCMNSV</sequence>
<feature type="region of interest" description="Disordered" evidence="1">
    <location>
        <begin position="1"/>
        <end position="23"/>
    </location>
</feature>
<proteinExistence type="predicted"/>
<reference evidence="3" key="1">
    <citation type="submission" date="2005-09" db="EMBL/GenBank/DDBJ databases">
        <authorList>
            <person name="Mural R.J."/>
            <person name="Li P.W."/>
            <person name="Adams M.D."/>
            <person name="Amanatides P.G."/>
            <person name="Baden-Tillson H."/>
            <person name="Barnstead M."/>
            <person name="Chin S.H."/>
            <person name="Dew I."/>
            <person name="Evans C.A."/>
            <person name="Ferriera S."/>
            <person name="Flanigan M."/>
            <person name="Fosler C."/>
            <person name="Glodek A."/>
            <person name="Gu Z."/>
            <person name="Holt R.A."/>
            <person name="Jennings D."/>
            <person name="Kraft C.L."/>
            <person name="Lu F."/>
            <person name="Nguyen T."/>
            <person name="Nusskern D.R."/>
            <person name="Pfannkoch C.M."/>
            <person name="Sitter C."/>
            <person name="Sutton G.G."/>
            <person name="Venter J.C."/>
            <person name="Wang Z."/>
            <person name="Woodage T."/>
            <person name="Zheng X.H."/>
            <person name="Zhong F."/>
        </authorList>
    </citation>
    <scope>NUCLEOTIDE SEQUENCE [LARGE SCALE GENOMIC DNA]</scope>
    <source>
        <strain>BN</strain>
        <strain evidence="3">Sprague-Dawley</strain>
    </source>
</reference>
<evidence type="ECO:0000256" key="1">
    <source>
        <dbReference type="SAM" id="MobiDB-lite"/>
    </source>
</evidence>
<evidence type="ECO:0000313" key="2">
    <source>
        <dbReference type="EMBL" id="EDM13036.1"/>
    </source>
</evidence>
<accession>A6I0Q5</accession>
<dbReference type="EMBL" id="CH473953">
    <property type="protein sequence ID" value="EDM13036.1"/>
    <property type="molecule type" value="Genomic_DNA"/>
</dbReference>
<gene>
    <name evidence="2" type="ORF">rCG_48190</name>
</gene>